<gene>
    <name evidence="2" type="ORF">K458DRAFT_334039</name>
</gene>
<dbReference type="AlphaFoldDB" id="A0A6G1JAE0"/>
<proteinExistence type="predicted"/>
<evidence type="ECO:0000313" key="3">
    <source>
        <dbReference type="Proteomes" id="UP000799291"/>
    </source>
</evidence>
<evidence type="ECO:0000313" key="2">
    <source>
        <dbReference type="EMBL" id="KAF2687534.1"/>
    </source>
</evidence>
<reference evidence="2" key="1">
    <citation type="journal article" date="2020" name="Stud. Mycol.">
        <title>101 Dothideomycetes genomes: a test case for predicting lifestyles and emergence of pathogens.</title>
        <authorList>
            <person name="Haridas S."/>
            <person name="Albert R."/>
            <person name="Binder M."/>
            <person name="Bloem J."/>
            <person name="Labutti K."/>
            <person name="Salamov A."/>
            <person name="Andreopoulos B."/>
            <person name="Baker S."/>
            <person name="Barry K."/>
            <person name="Bills G."/>
            <person name="Bluhm B."/>
            <person name="Cannon C."/>
            <person name="Castanera R."/>
            <person name="Culley D."/>
            <person name="Daum C."/>
            <person name="Ezra D."/>
            <person name="Gonzalez J."/>
            <person name="Henrissat B."/>
            <person name="Kuo A."/>
            <person name="Liang C."/>
            <person name="Lipzen A."/>
            <person name="Lutzoni F."/>
            <person name="Magnuson J."/>
            <person name="Mondo S."/>
            <person name="Nolan M."/>
            <person name="Ohm R."/>
            <person name="Pangilinan J."/>
            <person name="Park H.-J."/>
            <person name="Ramirez L."/>
            <person name="Alfaro M."/>
            <person name="Sun H."/>
            <person name="Tritt A."/>
            <person name="Yoshinaga Y."/>
            <person name="Zwiers L.-H."/>
            <person name="Turgeon B."/>
            <person name="Goodwin S."/>
            <person name="Spatafora J."/>
            <person name="Crous P."/>
            <person name="Grigoriev I."/>
        </authorList>
    </citation>
    <scope>NUCLEOTIDE SEQUENCE</scope>
    <source>
        <strain evidence="2">CBS 122367</strain>
    </source>
</reference>
<dbReference type="EMBL" id="MU005575">
    <property type="protein sequence ID" value="KAF2687534.1"/>
    <property type="molecule type" value="Genomic_DNA"/>
</dbReference>
<dbReference type="PANTHER" id="PTHR33112">
    <property type="entry name" value="DOMAIN PROTEIN, PUTATIVE-RELATED"/>
    <property type="match status" value="1"/>
</dbReference>
<dbReference type="PANTHER" id="PTHR33112:SF9">
    <property type="entry name" value="HETEROKARYON INCOMPATIBILITY DOMAIN-CONTAINING PROTEIN"/>
    <property type="match status" value="1"/>
</dbReference>
<protein>
    <submittedName>
        <fullName evidence="2">HET-domain-containing protein</fullName>
    </submittedName>
</protein>
<evidence type="ECO:0000259" key="1">
    <source>
        <dbReference type="Pfam" id="PF06985"/>
    </source>
</evidence>
<sequence length="682" mass="77103">MICDKCSHLFRGLGGQPLGWRTEHYSSYAELNHSANTGCGVCAIFERVLLEYYAHALCLTTDEAKIYHQDYDEAESWENCSETDASSSSDAMSLSNITEAEPTSFFIELLFCDIDPTFASQHAYHQNGLQGINYVRCRLRDHYTPDEVYPFLDISSLSGSPTLSQWNIVGKKVSPDPDLRLAQHWIDDCRKNHGSCAQLSDPPLPTRVLDLTALDDTLDLRLMVSSGKTGQYATLSHCWGTTYPIVLTLDTLEQFQKRIVFSELQPTFRDAVTVARSLKLRFLWIDSLCIIQKSSKDWEEQCARMAQIYKNAIVTLAGPAAAGCNTGFLHSRPAICQVTEVSDGAKPDNITLSHYGFNEDCEVLLPEHNSPLAKRGWVLQERLLSCRILYFGSSLMYLECFQNVRFENCHVPITWNYQKTDMVTKSRIERLQTDSDRFQYWRHILETYSPMLLTKPTDRLPALSGLASEIKKATNAEYLAGVWREDLIRGLAWCIPSYAWEESSPVVPSQDYIAPSWSWAAAKHRFTLGSFANCISAVGDIDIAKSQVSLAGLDRFGQVQDGFIEVQGRTKSVVLRNLPDRCVPGRRMFCVQSEDDQSDVLARYSPDCAYPADQADLEVMLLYLGHYLTKNEKIRYAALGIKATGGGQDEYRRIGLAYTELDEGYEFPKMFESLSRRKLRIV</sequence>
<dbReference type="InterPro" id="IPR010730">
    <property type="entry name" value="HET"/>
</dbReference>
<feature type="domain" description="Heterokaryon incompatibility" evidence="1">
    <location>
        <begin position="232"/>
        <end position="381"/>
    </location>
</feature>
<accession>A0A6G1JAE0</accession>
<keyword evidence="3" id="KW-1185">Reference proteome</keyword>
<dbReference type="Pfam" id="PF06985">
    <property type="entry name" value="HET"/>
    <property type="match status" value="1"/>
</dbReference>
<dbReference type="Proteomes" id="UP000799291">
    <property type="component" value="Unassembled WGS sequence"/>
</dbReference>
<organism evidence="2 3">
    <name type="scientific">Lentithecium fluviatile CBS 122367</name>
    <dbReference type="NCBI Taxonomy" id="1168545"/>
    <lineage>
        <taxon>Eukaryota</taxon>
        <taxon>Fungi</taxon>
        <taxon>Dikarya</taxon>
        <taxon>Ascomycota</taxon>
        <taxon>Pezizomycotina</taxon>
        <taxon>Dothideomycetes</taxon>
        <taxon>Pleosporomycetidae</taxon>
        <taxon>Pleosporales</taxon>
        <taxon>Massarineae</taxon>
        <taxon>Lentitheciaceae</taxon>
        <taxon>Lentithecium</taxon>
    </lineage>
</organism>
<name>A0A6G1JAE0_9PLEO</name>
<dbReference type="OrthoDB" id="2958217at2759"/>